<dbReference type="GO" id="GO:1990404">
    <property type="term" value="F:NAD+-protein mono-ADP-ribosyltransferase activity"/>
    <property type="evidence" value="ECO:0007669"/>
    <property type="project" value="TreeGrafter"/>
</dbReference>
<keyword evidence="4" id="KW-0328">Glycosyltransferase</keyword>
<keyword evidence="4" id="KW-0520">NAD</keyword>
<evidence type="ECO:0000259" key="7">
    <source>
        <dbReference type="PROSITE" id="PS51059"/>
    </source>
</evidence>
<dbReference type="PANTHER" id="PTHR45740:SF2">
    <property type="entry name" value="POLY [ADP-RIBOSE] POLYMERASE"/>
    <property type="match status" value="1"/>
</dbReference>
<dbReference type="InterPro" id="IPR012317">
    <property type="entry name" value="Poly(ADP-ribose)pol_cat_dom"/>
</dbReference>
<dbReference type="Pfam" id="PF00644">
    <property type="entry name" value="PARP"/>
    <property type="match status" value="1"/>
</dbReference>
<comment type="subcellular location">
    <subcellularLocation>
        <location evidence="1">Nucleus</location>
    </subcellularLocation>
</comment>
<gene>
    <name evidence="8" type="ORF">NSCI0253_LOCUS33272</name>
</gene>
<comment type="similarity">
    <text evidence="3">Belongs to the ARTD/PARP family.</text>
</comment>
<dbReference type="InterPro" id="IPR018123">
    <property type="entry name" value="WWE-dom_subgr"/>
</dbReference>
<reference evidence="8" key="1">
    <citation type="submission" date="2021-01" db="EMBL/GenBank/DDBJ databases">
        <authorList>
            <person name="Corre E."/>
            <person name="Pelletier E."/>
            <person name="Niang G."/>
            <person name="Scheremetjew M."/>
            <person name="Finn R."/>
            <person name="Kale V."/>
            <person name="Holt S."/>
            <person name="Cochrane G."/>
            <person name="Meng A."/>
            <person name="Brown T."/>
            <person name="Cohen L."/>
        </authorList>
    </citation>
    <scope>NUCLEOTIDE SEQUENCE</scope>
</reference>
<dbReference type="InterPro" id="IPR004170">
    <property type="entry name" value="WWE_dom"/>
</dbReference>
<dbReference type="Pfam" id="PF02825">
    <property type="entry name" value="WWE"/>
    <property type="match status" value="1"/>
</dbReference>
<dbReference type="SUPFAM" id="SSF56399">
    <property type="entry name" value="ADP-ribosylation"/>
    <property type="match status" value="1"/>
</dbReference>
<proteinExistence type="inferred from homology"/>
<feature type="domain" description="PARP catalytic" evidence="7">
    <location>
        <begin position="339"/>
        <end position="628"/>
    </location>
</feature>
<keyword evidence="4" id="KW-0808">Transferase</keyword>
<feature type="region of interest" description="Disordered" evidence="5">
    <location>
        <begin position="120"/>
        <end position="170"/>
    </location>
</feature>
<dbReference type="PROSITE" id="PS51059">
    <property type="entry name" value="PARP_CATALYTIC"/>
    <property type="match status" value="1"/>
</dbReference>
<keyword evidence="2" id="KW-0539">Nucleus</keyword>
<dbReference type="PROSITE" id="PS50918">
    <property type="entry name" value="WWE"/>
    <property type="match status" value="1"/>
</dbReference>
<evidence type="ECO:0000256" key="3">
    <source>
        <dbReference type="ARBA" id="ARBA00024347"/>
    </source>
</evidence>
<dbReference type="PANTHER" id="PTHR45740">
    <property type="entry name" value="POLY [ADP-RIBOSE] POLYMERASE"/>
    <property type="match status" value="1"/>
</dbReference>
<dbReference type="InterPro" id="IPR051712">
    <property type="entry name" value="ARTD-AVP"/>
</dbReference>
<dbReference type="Gene3D" id="3.30.720.50">
    <property type="match status" value="1"/>
</dbReference>
<name>A0A7S1AM70_NOCSC</name>
<protein>
    <recommendedName>
        <fullName evidence="4">Poly [ADP-ribose] polymerase</fullName>
        <shortName evidence="4">PARP</shortName>
        <ecNumber evidence="4">2.4.2.-</ecNumber>
    </recommendedName>
</protein>
<dbReference type="Gene3D" id="3.90.228.10">
    <property type="match status" value="1"/>
</dbReference>
<dbReference type="GO" id="GO:0005634">
    <property type="term" value="C:nucleus"/>
    <property type="evidence" value="ECO:0007669"/>
    <property type="project" value="UniProtKB-SubCell"/>
</dbReference>
<evidence type="ECO:0000259" key="6">
    <source>
        <dbReference type="PROSITE" id="PS50918"/>
    </source>
</evidence>
<feature type="domain" description="WWE" evidence="6">
    <location>
        <begin position="226"/>
        <end position="312"/>
    </location>
</feature>
<sequence length="638" mass="70521">MAPKLDSVKVSHDLLTQARDDGADDVTWEKIFTQLRKTPKAILKPAVRKFSLLHQAAYWGKAKAVNTLIAEFGADLFERTTDGEEKDSEDVASAEGYASLATVIKKLKIKAKAKVRAKPKPKVLGRAPPPSSSVCESEEEVCEAEPPVADIDPSVADAAPSPYQTVQPDGNESLAPGVPVWICLRLEGGEFKWIPYTPTQNEAIDAARAKGSETVTIGSKILNLTSLKEDGAEPSMLRVLRVLWEWDCGAGGKDVPEWKPYFKRDQWLLERAMCQADATCEVGEKDKKYLVDLVGFRQHSATDSFKTRRVRRRGAYLRAPFPAKVKHVSSGSWLDLSFWPSYWGAESASSKRAELLPSSPQFVQIAEWINKCIRTGHAAAYGQVAGGKGATRNMEVVRVEIVHQPALWRRYLSYREQLRLEVKEIQAHNGTKYLKKNPMAVPECPWLDASVNEAYFWHGSGKNADGTVDLIDAIVSTGHTCSDESNAEMVVADGASSRFAKTSSMFGSGVYLADISSKANLYVPCPVCHGGAYFRHSCSCSKADVDKAVPYRMLLCRATLGRVYIEKAYKDSRYKGEFNPAKKLGADSVMGEVKPGQLAFREYIVYSDRASYPEFIVHYKRHAESCGCPPKKKGKFGV</sequence>
<evidence type="ECO:0000256" key="4">
    <source>
        <dbReference type="RuleBase" id="RU362114"/>
    </source>
</evidence>
<evidence type="ECO:0000256" key="2">
    <source>
        <dbReference type="ARBA" id="ARBA00023242"/>
    </source>
</evidence>
<dbReference type="EC" id="2.4.2.-" evidence="4"/>
<accession>A0A7S1AM70</accession>
<dbReference type="SMART" id="SM00678">
    <property type="entry name" value="WWE"/>
    <property type="match status" value="1"/>
</dbReference>
<evidence type="ECO:0000256" key="1">
    <source>
        <dbReference type="ARBA" id="ARBA00004123"/>
    </source>
</evidence>
<dbReference type="InterPro" id="IPR037197">
    <property type="entry name" value="WWE_dom_sf"/>
</dbReference>
<dbReference type="EMBL" id="HBFQ01046782">
    <property type="protein sequence ID" value="CAD8858918.1"/>
    <property type="molecule type" value="Transcribed_RNA"/>
</dbReference>
<dbReference type="GO" id="GO:0003950">
    <property type="term" value="F:NAD+ poly-ADP-ribosyltransferase activity"/>
    <property type="evidence" value="ECO:0007669"/>
    <property type="project" value="UniProtKB-UniRule"/>
</dbReference>
<evidence type="ECO:0000256" key="5">
    <source>
        <dbReference type="SAM" id="MobiDB-lite"/>
    </source>
</evidence>
<organism evidence="8">
    <name type="scientific">Noctiluca scintillans</name>
    <name type="common">Sea sparkle</name>
    <name type="synonym">Red tide dinoflagellate</name>
    <dbReference type="NCBI Taxonomy" id="2966"/>
    <lineage>
        <taxon>Eukaryota</taxon>
        <taxon>Sar</taxon>
        <taxon>Alveolata</taxon>
        <taxon>Dinophyceae</taxon>
        <taxon>Noctilucales</taxon>
        <taxon>Noctilucaceae</taxon>
        <taxon>Noctiluca</taxon>
    </lineage>
</organism>
<dbReference type="AlphaFoldDB" id="A0A7S1AM70"/>
<evidence type="ECO:0000313" key="8">
    <source>
        <dbReference type="EMBL" id="CAD8858918.1"/>
    </source>
</evidence>
<dbReference type="SUPFAM" id="SSF117839">
    <property type="entry name" value="WWE domain"/>
    <property type="match status" value="1"/>
</dbReference>
<dbReference type="GO" id="GO:0008270">
    <property type="term" value="F:zinc ion binding"/>
    <property type="evidence" value="ECO:0007669"/>
    <property type="project" value="InterPro"/>
</dbReference>